<evidence type="ECO:0000256" key="2">
    <source>
        <dbReference type="ARBA" id="ARBA00022679"/>
    </source>
</evidence>
<evidence type="ECO:0000313" key="6">
    <source>
        <dbReference type="Proteomes" id="UP000007060"/>
    </source>
</evidence>
<dbReference type="Proteomes" id="UP000007060">
    <property type="component" value="Unassembled WGS sequence"/>
</dbReference>
<keyword evidence="2 5" id="KW-0808">Transferase</keyword>
<dbReference type="EC" id="2.3.1.39" evidence="1"/>
<evidence type="ECO:0000256" key="3">
    <source>
        <dbReference type="ARBA" id="ARBA00023315"/>
    </source>
</evidence>
<evidence type="ECO:0000256" key="4">
    <source>
        <dbReference type="ARBA" id="ARBA00048462"/>
    </source>
</evidence>
<dbReference type="HOGENOM" id="CLU_832050_0_0_1"/>
<dbReference type="GO" id="GO:0006633">
    <property type="term" value="P:fatty acid biosynthetic process"/>
    <property type="evidence" value="ECO:0007669"/>
    <property type="project" value="TreeGrafter"/>
</dbReference>
<dbReference type="Gene3D" id="3.30.70.250">
    <property type="entry name" value="Malonyl-CoA ACP transacylase, ACP-binding"/>
    <property type="match status" value="1"/>
</dbReference>
<sequence>MLVLRKLEENYRPLNILKMQKVSSSYMTSFGRQGTSISISILKAIIRNKSREFQTILSQNGKESNDLLQYIFQNPSSPGSIAVCSNLFYQLYQILSNPSDPQDQAPKNMTKIDAPDKKDNEQCYLLGHSLGELTCLSVNSLFSLKDLFDIANFRNKLMVTSTEKYLVAHNINRSNKFEMWALSSPRATDLPQEVQKLLNSPNLLSSSQNTISVANANSVKQCVVTGLVDDLESLRTELNLRFPRLRITELTNPYNIPFHNSTVLRPVQEPLYDYIWDILKKNGTHTLMELNHPIIANLDGNISYYIHHALDRFVKCSSRTVQFTMCYDTINSGTPVEIDKSICFGPGNVIYNLIRRNCPQVDTIEYTSLATIDAYHKAAEENKD</sequence>
<evidence type="ECO:0000256" key="1">
    <source>
        <dbReference type="ARBA" id="ARBA00013258"/>
    </source>
</evidence>
<dbReference type="AlphaFoldDB" id="A6ZP63"/>
<organism evidence="5 6">
    <name type="scientific">Saccharomyces cerevisiae (strain YJM789)</name>
    <name type="common">Baker's yeast</name>
    <dbReference type="NCBI Taxonomy" id="307796"/>
    <lineage>
        <taxon>Eukaryota</taxon>
        <taxon>Fungi</taxon>
        <taxon>Dikarya</taxon>
        <taxon>Ascomycota</taxon>
        <taxon>Saccharomycotina</taxon>
        <taxon>Saccharomycetes</taxon>
        <taxon>Saccharomycetales</taxon>
        <taxon>Saccharomycetaceae</taxon>
        <taxon>Saccharomyces</taxon>
    </lineage>
</organism>
<dbReference type="GO" id="GO:0005739">
    <property type="term" value="C:mitochondrion"/>
    <property type="evidence" value="ECO:0007669"/>
    <property type="project" value="TreeGrafter"/>
</dbReference>
<dbReference type="EMBL" id="AAFW02000032">
    <property type="protein sequence ID" value="EDN63553.1"/>
    <property type="molecule type" value="Genomic_DNA"/>
</dbReference>
<dbReference type="InterPro" id="IPR050858">
    <property type="entry name" value="Mal-CoA-ACP_Trans/PKS_FabD"/>
</dbReference>
<dbReference type="OrthoDB" id="541883at2759"/>
<dbReference type="InterPro" id="IPR001227">
    <property type="entry name" value="Ac_transferase_dom_sf"/>
</dbReference>
<comment type="caution">
    <text evidence="5">The sequence shown here is derived from an EMBL/GenBank/DDBJ whole genome shotgun (WGS) entry which is preliminary data.</text>
</comment>
<proteinExistence type="predicted"/>
<dbReference type="PANTHER" id="PTHR42681">
    <property type="entry name" value="MALONYL-COA-ACYL CARRIER PROTEIN TRANSACYLASE, MITOCHONDRIAL"/>
    <property type="match status" value="1"/>
</dbReference>
<evidence type="ECO:0000313" key="5">
    <source>
        <dbReference type="EMBL" id="EDN63553.1"/>
    </source>
</evidence>
<gene>
    <name evidence="5" type="primary">MCT1</name>
    <name evidence="5" type="ORF">SCY_5278</name>
</gene>
<reference evidence="5 6" key="1">
    <citation type="journal article" date="2007" name="Proc. Natl. Acad. Sci. U.S.A.">
        <title>Genome sequencing and comparative analysis of Saccharomyces cerevisiae strain YJM789.</title>
        <authorList>
            <person name="Wei W."/>
            <person name="McCusker J.H."/>
            <person name="Hyman R.W."/>
            <person name="Jones T."/>
            <person name="Ning Y."/>
            <person name="Cao Z."/>
            <person name="Gu Z."/>
            <person name="Bruno D."/>
            <person name="Miranda M."/>
            <person name="Nguyen M."/>
            <person name="Wilhelmy J."/>
            <person name="Komp C."/>
            <person name="Tamse R."/>
            <person name="Wang X."/>
            <person name="Jia P."/>
            <person name="Luedi P."/>
            <person name="Oefner P.J."/>
            <person name="David L."/>
            <person name="Dietrich F.S."/>
            <person name="Li Y."/>
            <person name="Davis R.W."/>
            <person name="Steinmetz L.M."/>
        </authorList>
    </citation>
    <scope>NUCLEOTIDE SEQUENCE [LARGE SCALE GENOMIC DNA]</scope>
    <source>
        <strain evidence="5 6">YJM789</strain>
    </source>
</reference>
<comment type="catalytic activity">
    <reaction evidence="4">
        <text>holo-[ACP] + malonyl-CoA = malonyl-[ACP] + CoA</text>
        <dbReference type="Rhea" id="RHEA:41792"/>
        <dbReference type="Rhea" id="RHEA-COMP:9623"/>
        <dbReference type="Rhea" id="RHEA-COMP:9685"/>
        <dbReference type="ChEBI" id="CHEBI:57287"/>
        <dbReference type="ChEBI" id="CHEBI:57384"/>
        <dbReference type="ChEBI" id="CHEBI:64479"/>
        <dbReference type="ChEBI" id="CHEBI:78449"/>
        <dbReference type="EC" id="2.3.1.39"/>
    </reaction>
</comment>
<dbReference type="PANTHER" id="PTHR42681:SF1">
    <property type="entry name" value="MALONYL-COA-ACYL CARRIER PROTEIN TRANSACYLASE, MITOCHONDRIAL"/>
    <property type="match status" value="1"/>
</dbReference>
<dbReference type="InterPro" id="IPR016035">
    <property type="entry name" value="Acyl_Trfase/lysoPLipase"/>
</dbReference>
<accession>A6ZP63</accession>
<name>A6ZP63_YEAS7</name>
<dbReference type="GO" id="GO:0004314">
    <property type="term" value="F:[acyl-carrier-protein] S-malonyltransferase activity"/>
    <property type="evidence" value="ECO:0007669"/>
    <property type="project" value="UniProtKB-EC"/>
</dbReference>
<dbReference type="Gene3D" id="3.40.366.10">
    <property type="entry name" value="Malonyl-Coenzyme A Acyl Carrier Protein, domain 2"/>
    <property type="match status" value="1"/>
</dbReference>
<protein>
    <recommendedName>
        <fullName evidence="1">[acyl-carrier-protein] S-malonyltransferase</fullName>
        <ecNumber evidence="1">2.3.1.39</ecNumber>
    </recommendedName>
</protein>
<keyword evidence="3" id="KW-0012">Acyltransferase</keyword>
<dbReference type="SUPFAM" id="SSF52151">
    <property type="entry name" value="FabD/lysophospholipase-like"/>
    <property type="match status" value="1"/>
</dbReference>